<dbReference type="HOGENOM" id="CLU_158848_0_1_1"/>
<proteinExistence type="predicted"/>
<accession>T1KAA0</accession>
<evidence type="ECO:0000313" key="2">
    <source>
        <dbReference type="Proteomes" id="UP000015104"/>
    </source>
</evidence>
<dbReference type="EnsemblMetazoa" id="tetur07g07800.1">
    <property type="protein sequence ID" value="tetur07g07800.1"/>
    <property type="gene ID" value="tetur07g07800"/>
</dbReference>
<dbReference type="Proteomes" id="UP000015104">
    <property type="component" value="Unassembled WGS sequence"/>
</dbReference>
<sequence length="96" mass="10833">MPAVNWIVEPVFLSRKPLPPDKELDELEAIANNTLVALIKQLSCLAFISNTIFNELSAEVDSINKKTERLKGKIINCHTIVKNLNHRAVKVHVDNF</sequence>
<dbReference type="eggNOG" id="KOG1830">
    <property type="taxonomic scope" value="Eukaryota"/>
</dbReference>
<dbReference type="EMBL" id="CAEY01000979">
    <property type="status" value="NOT_ANNOTATED_CDS"/>
    <property type="molecule type" value="Genomic_DNA"/>
</dbReference>
<protein>
    <submittedName>
        <fullName evidence="1">Uncharacterized protein</fullName>
    </submittedName>
</protein>
<reference evidence="1" key="2">
    <citation type="submission" date="2015-06" db="UniProtKB">
        <authorList>
            <consortium name="EnsemblMetazoa"/>
        </authorList>
    </citation>
    <scope>IDENTIFICATION</scope>
</reference>
<reference evidence="2" key="1">
    <citation type="submission" date="2011-08" db="EMBL/GenBank/DDBJ databases">
        <authorList>
            <person name="Rombauts S."/>
        </authorList>
    </citation>
    <scope>NUCLEOTIDE SEQUENCE</scope>
    <source>
        <strain evidence="2">London</strain>
    </source>
</reference>
<keyword evidence="2" id="KW-1185">Reference proteome</keyword>
<organism evidence="1 2">
    <name type="scientific">Tetranychus urticae</name>
    <name type="common">Two-spotted spider mite</name>
    <dbReference type="NCBI Taxonomy" id="32264"/>
    <lineage>
        <taxon>Eukaryota</taxon>
        <taxon>Metazoa</taxon>
        <taxon>Ecdysozoa</taxon>
        <taxon>Arthropoda</taxon>
        <taxon>Chelicerata</taxon>
        <taxon>Arachnida</taxon>
        <taxon>Acari</taxon>
        <taxon>Acariformes</taxon>
        <taxon>Trombidiformes</taxon>
        <taxon>Prostigmata</taxon>
        <taxon>Eleutherengona</taxon>
        <taxon>Raphignathae</taxon>
        <taxon>Tetranychoidea</taxon>
        <taxon>Tetranychidae</taxon>
        <taxon>Tetranychus</taxon>
    </lineage>
</organism>
<dbReference type="Gene3D" id="1.20.5.340">
    <property type="match status" value="1"/>
</dbReference>
<dbReference type="EnsemblMetazoa" id="tetur34g00060.1">
    <property type="protein sequence ID" value="tetur34g00060.1"/>
    <property type="gene ID" value="tetur34g00060"/>
</dbReference>
<name>T1KAA0_TETUR</name>
<dbReference type="EMBL" id="CAEY01001900">
    <property type="status" value="NOT_ANNOTATED_CDS"/>
    <property type="molecule type" value="Genomic_DNA"/>
</dbReference>
<evidence type="ECO:0000313" key="1">
    <source>
        <dbReference type="EnsemblMetazoa" id="tetur07g07800.1"/>
    </source>
</evidence>
<dbReference type="AlphaFoldDB" id="T1KAA0"/>
<dbReference type="STRING" id="32264.T1KAA0"/>